<evidence type="ECO:0000313" key="2">
    <source>
        <dbReference type="Proteomes" id="UP000616839"/>
    </source>
</evidence>
<evidence type="ECO:0000313" key="1">
    <source>
        <dbReference type="EMBL" id="MBD8868484.1"/>
    </source>
</evidence>
<reference evidence="1" key="1">
    <citation type="submission" date="2020-09" db="EMBL/GenBank/DDBJ databases">
        <title>Nocardioides sp. strain MJB4 16S ribosomal RNA gene Genome sequencing and assembly.</title>
        <authorList>
            <person name="Kim I."/>
        </authorList>
    </citation>
    <scope>NUCLEOTIDE SEQUENCE</scope>
    <source>
        <strain evidence="1">MJB4</strain>
    </source>
</reference>
<dbReference type="EMBL" id="JACYXZ010000001">
    <property type="protein sequence ID" value="MBD8868484.1"/>
    <property type="molecule type" value="Genomic_DNA"/>
</dbReference>
<name>A0A927Q0I9_9ACTN</name>
<dbReference type="Proteomes" id="UP000616839">
    <property type="component" value="Unassembled WGS sequence"/>
</dbReference>
<organism evidence="1 2">
    <name type="scientific">Nocardioides donggukensis</name>
    <dbReference type="NCBI Taxonomy" id="2774019"/>
    <lineage>
        <taxon>Bacteria</taxon>
        <taxon>Bacillati</taxon>
        <taxon>Actinomycetota</taxon>
        <taxon>Actinomycetes</taxon>
        <taxon>Propionibacteriales</taxon>
        <taxon>Nocardioidaceae</taxon>
        <taxon>Nocardioides</taxon>
    </lineage>
</organism>
<gene>
    <name evidence="1" type="ORF">IE331_02505</name>
</gene>
<comment type="caution">
    <text evidence="1">The sequence shown here is derived from an EMBL/GenBank/DDBJ whole genome shotgun (WGS) entry which is preliminary data.</text>
</comment>
<dbReference type="RefSeq" id="WP_192140151.1">
    <property type="nucleotide sequence ID" value="NZ_JACYXZ010000001.1"/>
</dbReference>
<keyword evidence="2" id="KW-1185">Reference proteome</keyword>
<proteinExistence type="predicted"/>
<evidence type="ECO:0008006" key="3">
    <source>
        <dbReference type="Google" id="ProtNLM"/>
    </source>
</evidence>
<protein>
    <recommendedName>
        <fullName evidence="3">DUF3592 domain-containing protein</fullName>
    </recommendedName>
</protein>
<accession>A0A927Q0I9</accession>
<sequence>MAGYLIGLGILAFATWRLRSHRTPPGAVEFTGTVLEELSRRSTQTGRNSRTYAPRVAYRHPLTGVEAVLEPTRFGQHRFTAGESTALVYDPARDRVFRPLDRPVRETTVLVLLGVGFIVAQLLAR</sequence>
<dbReference type="AlphaFoldDB" id="A0A927Q0I9"/>